<evidence type="ECO:0000256" key="10">
    <source>
        <dbReference type="ARBA" id="ARBA00022723"/>
    </source>
</evidence>
<dbReference type="InterPro" id="IPR036397">
    <property type="entry name" value="RNaseH_sf"/>
</dbReference>
<dbReference type="GO" id="GO:0032299">
    <property type="term" value="C:ribonuclease H2 complex"/>
    <property type="evidence" value="ECO:0007669"/>
    <property type="project" value="TreeGrafter"/>
</dbReference>
<evidence type="ECO:0000313" key="19">
    <source>
        <dbReference type="EMBL" id="MBF4499923.1"/>
    </source>
</evidence>
<dbReference type="PANTHER" id="PTHR10954">
    <property type="entry name" value="RIBONUCLEASE H2 SUBUNIT A"/>
    <property type="match status" value="1"/>
</dbReference>
<evidence type="ECO:0000259" key="18">
    <source>
        <dbReference type="PROSITE" id="PS51975"/>
    </source>
</evidence>
<keyword evidence="12 14" id="KW-0378">Hydrolase</keyword>
<feature type="binding site" evidence="14 15">
    <location>
        <position position="72"/>
    </location>
    <ligand>
        <name>a divalent metal cation</name>
        <dbReference type="ChEBI" id="CHEBI:60240"/>
    </ligand>
</feature>
<comment type="subcellular location">
    <subcellularLocation>
        <location evidence="4 14">Cytoplasm</location>
    </subcellularLocation>
</comment>
<dbReference type="NCBIfam" id="NF000595">
    <property type="entry name" value="PRK00015.1-3"/>
    <property type="match status" value="1"/>
</dbReference>
<evidence type="ECO:0000256" key="3">
    <source>
        <dbReference type="ARBA" id="ARBA00004065"/>
    </source>
</evidence>
<comment type="caution">
    <text evidence="19">The sequence shown here is derived from an EMBL/GenBank/DDBJ whole genome shotgun (WGS) entry which is preliminary data.</text>
</comment>
<evidence type="ECO:0000256" key="15">
    <source>
        <dbReference type="PROSITE-ProRule" id="PRU01319"/>
    </source>
</evidence>
<sequence length="253" mass="28641">MTKETIQQIKQRLQHELTEEELTRYRTDSRKGVQQALRTYDRRIAKEQEAYAQFQRKCAFDDAYGTRVAGVDEAGRGPLAGPVVTAAVILDPASREALIQVDDSKALSKEARTRLAELIKEHALDYTIDFSTREQIDELNIYRATSDSMTRSIQQLNIKPDYVLTDAMPLQQVEVPTTPIIKGDAQSLAIAAASILAKTARDAYMDELDERYPVYGFAQHAGYGTAQHLTAIREYGIIDEHRRTFEPIRSMMK</sequence>
<comment type="cofactor">
    <cofactor evidence="14 15">
        <name>Mn(2+)</name>
        <dbReference type="ChEBI" id="CHEBI:29035"/>
    </cofactor>
    <cofactor evidence="14 15">
        <name>Mg(2+)</name>
        <dbReference type="ChEBI" id="CHEBI:18420"/>
    </cofactor>
    <text evidence="14 15">Manganese or magnesium. Binds 1 divalent metal ion per monomer in the absence of substrate. May bind a second metal ion after substrate binding.</text>
</comment>
<feature type="domain" description="RNase H type-2" evidence="18">
    <location>
        <begin position="66"/>
        <end position="253"/>
    </location>
</feature>
<evidence type="ECO:0000256" key="5">
    <source>
        <dbReference type="ARBA" id="ARBA00007383"/>
    </source>
</evidence>
<dbReference type="GO" id="GO:0005737">
    <property type="term" value="C:cytoplasm"/>
    <property type="evidence" value="ECO:0007669"/>
    <property type="project" value="UniProtKB-SubCell"/>
</dbReference>
<dbReference type="InterPro" id="IPR022898">
    <property type="entry name" value="RNase_HII"/>
</dbReference>
<dbReference type="SUPFAM" id="SSF53098">
    <property type="entry name" value="Ribonuclease H-like"/>
    <property type="match status" value="1"/>
</dbReference>
<dbReference type="InterPro" id="IPR024567">
    <property type="entry name" value="RNase_HII/HIII_dom"/>
</dbReference>
<comment type="catalytic activity">
    <reaction evidence="1 14 15 16">
        <text>Endonucleolytic cleavage to 5'-phosphomonoester.</text>
        <dbReference type="EC" id="3.1.26.4"/>
    </reaction>
</comment>
<evidence type="ECO:0000256" key="2">
    <source>
        <dbReference type="ARBA" id="ARBA00001946"/>
    </source>
</evidence>
<dbReference type="Proteomes" id="UP000622653">
    <property type="component" value="Unassembled WGS sequence"/>
</dbReference>
<dbReference type="PANTHER" id="PTHR10954:SF18">
    <property type="entry name" value="RIBONUCLEASE HII"/>
    <property type="match status" value="1"/>
</dbReference>
<keyword evidence="13 14" id="KW-0464">Manganese</keyword>
<reference evidence="19" key="1">
    <citation type="submission" date="2020-11" db="EMBL/GenBank/DDBJ databases">
        <title>Multidrug resistant novel bacterium Savagea serpentis sp. nov., isolated from the scats of a vine snake (Ahaetulla nasuta).</title>
        <authorList>
            <person name="Venkata Ramana V."/>
            <person name="Vikas Patil S."/>
            <person name="Yogita Lugani V."/>
        </authorList>
    </citation>
    <scope>NUCLEOTIDE SEQUENCE</scope>
    <source>
        <strain evidence="19">SN6</strain>
    </source>
</reference>
<keyword evidence="8 14" id="KW-0963">Cytoplasm</keyword>
<evidence type="ECO:0000256" key="1">
    <source>
        <dbReference type="ARBA" id="ARBA00000077"/>
    </source>
</evidence>
<dbReference type="GO" id="GO:0004523">
    <property type="term" value="F:RNA-DNA hybrid ribonuclease activity"/>
    <property type="evidence" value="ECO:0007669"/>
    <property type="project" value="UniProtKB-UniRule"/>
</dbReference>
<evidence type="ECO:0000256" key="13">
    <source>
        <dbReference type="ARBA" id="ARBA00023211"/>
    </source>
</evidence>
<evidence type="ECO:0000256" key="16">
    <source>
        <dbReference type="RuleBase" id="RU003515"/>
    </source>
</evidence>
<dbReference type="FunFam" id="3.30.420.10:FF:000006">
    <property type="entry name" value="Ribonuclease HII"/>
    <property type="match status" value="1"/>
</dbReference>
<feature type="coiled-coil region" evidence="17">
    <location>
        <begin position="3"/>
        <end position="57"/>
    </location>
</feature>
<dbReference type="InterPro" id="IPR001352">
    <property type="entry name" value="RNase_HII/HIII"/>
</dbReference>
<evidence type="ECO:0000256" key="4">
    <source>
        <dbReference type="ARBA" id="ARBA00004496"/>
    </source>
</evidence>
<dbReference type="InterPro" id="IPR012337">
    <property type="entry name" value="RNaseH-like_sf"/>
</dbReference>
<dbReference type="EC" id="3.1.26.4" evidence="6 14"/>
<dbReference type="RefSeq" id="WP_194561394.1">
    <property type="nucleotide sequence ID" value="NZ_JADKPV010000001.1"/>
</dbReference>
<dbReference type="Gene3D" id="3.30.420.10">
    <property type="entry name" value="Ribonuclease H-like superfamily/Ribonuclease H"/>
    <property type="match status" value="1"/>
</dbReference>
<keyword evidence="9 14" id="KW-0540">Nuclease</keyword>
<dbReference type="HAMAP" id="MF_00052_B">
    <property type="entry name" value="RNase_HII_B"/>
    <property type="match status" value="1"/>
</dbReference>
<evidence type="ECO:0000256" key="12">
    <source>
        <dbReference type="ARBA" id="ARBA00022801"/>
    </source>
</evidence>
<dbReference type="Pfam" id="PF01351">
    <property type="entry name" value="RNase_HII"/>
    <property type="match status" value="1"/>
</dbReference>
<comment type="function">
    <text evidence="3 14 16">Endonuclease that specifically degrades the RNA of RNA-DNA hybrids.</text>
</comment>
<feature type="binding site" evidence="14 15">
    <location>
        <position position="73"/>
    </location>
    <ligand>
        <name>a divalent metal cation</name>
        <dbReference type="ChEBI" id="CHEBI:60240"/>
    </ligand>
</feature>
<comment type="cofactor">
    <cofactor evidence="2">
        <name>Mg(2+)</name>
        <dbReference type="ChEBI" id="CHEBI:18420"/>
    </cofactor>
</comment>
<dbReference type="PROSITE" id="PS51975">
    <property type="entry name" value="RNASE_H_2"/>
    <property type="match status" value="1"/>
</dbReference>
<protein>
    <recommendedName>
        <fullName evidence="7 14">Ribonuclease HII</fullName>
        <shortName evidence="14">RNase HII</shortName>
        <ecNumber evidence="6 14">3.1.26.4</ecNumber>
    </recommendedName>
</protein>
<dbReference type="EMBL" id="JADKPV010000001">
    <property type="protein sequence ID" value="MBF4499923.1"/>
    <property type="molecule type" value="Genomic_DNA"/>
</dbReference>
<evidence type="ECO:0000256" key="8">
    <source>
        <dbReference type="ARBA" id="ARBA00022490"/>
    </source>
</evidence>
<proteinExistence type="inferred from homology"/>
<dbReference type="NCBIfam" id="NF000594">
    <property type="entry name" value="PRK00015.1-1"/>
    <property type="match status" value="1"/>
</dbReference>
<dbReference type="GO" id="GO:0043137">
    <property type="term" value="P:DNA replication, removal of RNA primer"/>
    <property type="evidence" value="ECO:0007669"/>
    <property type="project" value="TreeGrafter"/>
</dbReference>
<keyword evidence="11 14" id="KW-0255">Endonuclease</keyword>
<evidence type="ECO:0000256" key="6">
    <source>
        <dbReference type="ARBA" id="ARBA00012180"/>
    </source>
</evidence>
<evidence type="ECO:0000256" key="11">
    <source>
        <dbReference type="ARBA" id="ARBA00022759"/>
    </source>
</evidence>
<feature type="binding site" evidence="14 15">
    <location>
        <position position="166"/>
    </location>
    <ligand>
        <name>a divalent metal cation</name>
        <dbReference type="ChEBI" id="CHEBI:60240"/>
    </ligand>
</feature>
<evidence type="ECO:0000256" key="17">
    <source>
        <dbReference type="SAM" id="Coils"/>
    </source>
</evidence>
<accession>A0A8J7G6A9</accession>
<evidence type="ECO:0000256" key="14">
    <source>
        <dbReference type="HAMAP-Rule" id="MF_00052"/>
    </source>
</evidence>
<dbReference type="GO" id="GO:0030145">
    <property type="term" value="F:manganese ion binding"/>
    <property type="evidence" value="ECO:0007669"/>
    <property type="project" value="UniProtKB-UniRule"/>
</dbReference>
<keyword evidence="17" id="KW-0175">Coiled coil</keyword>
<dbReference type="AlphaFoldDB" id="A0A8J7G6A9"/>
<organism evidence="19 20">
    <name type="scientific">Savagea serpentis</name>
    <dbReference type="NCBI Taxonomy" id="2785297"/>
    <lineage>
        <taxon>Bacteria</taxon>
        <taxon>Bacillati</taxon>
        <taxon>Bacillota</taxon>
        <taxon>Bacilli</taxon>
        <taxon>Bacillales</taxon>
        <taxon>Caryophanaceae</taxon>
        <taxon>Savagea</taxon>
    </lineage>
</organism>
<evidence type="ECO:0000256" key="9">
    <source>
        <dbReference type="ARBA" id="ARBA00022722"/>
    </source>
</evidence>
<keyword evidence="20" id="KW-1185">Reference proteome</keyword>
<comment type="similarity">
    <text evidence="5 14 16">Belongs to the RNase HII family.</text>
</comment>
<evidence type="ECO:0000313" key="20">
    <source>
        <dbReference type="Proteomes" id="UP000622653"/>
    </source>
</evidence>
<dbReference type="GO" id="GO:0006298">
    <property type="term" value="P:mismatch repair"/>
    <property type="evidence" value="ECO:0007669"/>
    <property type="project" value="TreeGrafter"/>
</dbReference>
<name>A0A8J7G6A9_9BACL</name>
<dbReference type="GO" id="GO:0003723">
    <property type="term" value="F:RNA binding"/>
    <property type="evidence" value="ECO:0007669"/>
    <property type="project" value="UniProtKB-UniRule"/>
</dbReference>
<keyword evidence="10 14" id="KW-0479">Metal-binding</keyword>
<dbReference type="CDD" id="cd07182">
    <property type="entry name" value="RNase_HII_bacteria_HII_like"/>
    <property type="match status" value="1"/>
</dbReference>
<evidence type="ECO:0000256" key="7">
    <source>
        <dbReference type="ARBA" id="ARBA00019179"/>
    </source>
</evidence>
<gene>
    <name evidence="14" type="primary">rnhB</name>
    <name evidence="19" type="ORF">IRY55_01005</name>
</gene>